<protein>
    <submittedName>
        <fullName evidence="3">Uncharacterized protein</fullName>
    </submittedName>
</protein>
<reference evidence="3 4" key="1">
    <citation type="submission" date="2015-08" db="EMBL/GenBank/DDBJ databases">
        <title>Next Generation Sequencing and Analysis of the Genome of Puccinia sorghi L Schw, the Causal Agent of Maize Common Rust.</title>
        <authorList>
            <person name="Rochi L."/>
            <person name="Burguener G."/>
            <person name="Darino M."/>
            <person name="Turjanski A."/>
            <person name="Kreff E."/>
            <person name="Dieguez M.J."/>
            <person name="Sacco F."/>
        </authorList>
    </citation>
    <scope>NUCLEOTIDE SEQUENCE [LARGE SCALE GENOMIC DNA]</scope>
    <source>
        <strain evidence="3 4">RO10H11247</strain>
    </source>
</reference>
<feature type="signal peptide" evidence="2">
    <location>
        <begin position="1"/>
        <end position="20"/>
    </location>
</feature>
<evidence type="ECO:0000256" key="1">
    <source>
        <dbReference type="SAM" id="MobiDB-lite"/>
    </source>
</evidence>
<dbReference type="AlphaFoldDB" id="A0A0L6V1T3"/>
<accession>A0A0L6V1T3</accession>
<feature type="region of interest" description="Disordered" evidence="1">
    <location>
        <begin position="226"/>
        <end position="258"/>
    </location>
</feature>
<evidence type="ECO:0000313" key="4">
    <source>
        <dbReference type="Proteomes" id="UP000037035"/>
    </source>
</evidence>
<sequence>MKIQVELACLLACLVVVGVGCPLAEPAGTPEEWSHWIDRSDSKLNEYMIPSMAAATEADHHAFWAQSHHPTGILTSLPDHAHQAGSQSTDAAEGRGATPWKSLKAIEDFLINQPDEGKIMSEYYNASPSSGASLVSEGLQHLLDRSPSSPALASSHSASPYMITTTTTTTNKSKRKIPLRIERPLGSPIKNQTSRPRGSLAALPITQLSAGPRLDLIPFHSDIQYDHRQPSFDSASEPPSQGRPRKRNGRPQRALDEPTHLALGSVQGREILPAEPPVTLPPQALITFDVSLFQPSDSDGDASRGHHLQQIQIGVMRQIIEATPNKLLIIPEENLLERCLFYYSCLHTEYEKANRHEGSNTDRAKKARTVKTLHENQQREKVKEFHGHVDFWYYRWFANTGTQFKIDSDLPHYKFLSPPRRVTIHSLYLFYVEMISSIIARKPQSNTHASELKSAHEAFERLSKAANERAASRGDEQSFNNVAVEGSVGEEADKLLNKTAAKLKDQNAGRGFISTFPPLWTYLEFWIDTKRPGILKHPGVDVELPASFKEFFNAVFLYSYTALYKRCFPY</sequence>
<evidence type="ECO:0000313" key="3">
    <source>
        <dbReference type="EMBL" id="KNZ54447.1"/>
    </source>
</evidence>
<dbReference type="Proteomes" id="UP000037035">
    <property type="component" value="Unassembled WGS sequence"/>
</dbReference>
<organism evidence="3 4">
    <name type="scientific">Puccinia sorghi</name>
    <dbReference type="NCBI Taxonomy" id="27349"/>
    <lineage>
        <taxon>Eukaryota</taxon>
        <taxon>Fungi</taxon>
        <taxon>Dikarya</taxon>
        <taxon>Basidiomycota</taxon>
        <taxon>Pucciniomycotina</taxon>
        <taxon>Pucciniomycetes</taxon>
        <taxon>Pucciniales</taxon>
        <taxon>Pucciniaceae</taxon>
        <taxon>Puccinia</taxon>
    </lineage>
</organism>
<dbReference type="STRING" id="27349.A0A0L6V1T3"/>
<name>A0A0L6V1T3_9BASI</name>
<evidence type="ECO:0000256" key="2">
    <source>
        <dbReference type="SAM" id="SignalP"/>
    </source>
</evidence>
<dbReference type="OrthoDB" id="2497945at2759"/>
<keyword evidence="4" id="KW-1185">Reference proteome</keyword>
<feature type="chain" id="PRO_5005568240" evidence="2">
    <location>
        <begin position="21"/>
        <end position="570"/>
    </location>
</feature>
<comment type="caution">
    <text evidence="3">The sequence shown here is derived from an EMBL/GenBank/DDBJ whole genome shotgun (WGS) entry which is preliminary data.</text>
</comment>
<feature type="region of interest" description="Disordered" evidence="1">
    <location>
        <begin position="74"/>
        <end position="96"/>
    </location>
</feature>
<dbReference type="EMBL" id="LAVV01007885">
    <property type="protein sequence ID" value="KNZ54447.1"/>
    <property type="molecule type" value="Genomic_DNA"/>
</dbReference>
<gene>
    <name evidence="3" type="ORF">VP01_2945g3</name>
</gene>
<dbReference type="VEuPathDB" id="FungiDB:VP01_2945g3"/>
<dbReference type="PROSITE" id="PS51257">
    <property type="entry name" value="PROKAR_LIPOPROTEIN"/>
    <property type="match status" value="1"/>
</dbReference>
<proteinExistence type="predicted"/>
<keyword evidence="2" id="KW-0732">Signal</keyword>